<dbReference type="Proteomes" id="UP000092154">
    <property type="component" value="Unassembled WGS sequence"/>
</dbReference>
<organism evidence="1 2">
    <name type="scientific">Rhizopogon vinicolor AM-OR11-026</name>
    <dbReference type="NCBI Taxonomy" id="1314800"/>
    <lineage>
        <taxon>Eukaryota</taxon>
        <taxon>Fungi</taxon>
        <taxon>Dikarya</taxon>
        <taxon>Basidiomycota</taxon>
        <taxon>Agaricomycotina</taxon>
        <taxon>Agaricomycetes</taxon>
        <taxon>Agaricomycetidae</taxon>
        <taxon>Boletales</taxon>
        <taxon>Suillineae</taxon>
        <taxon>Rhizopogonaceae</taxon>
        <taxon>Rhizopogon</taxon>
    </lineage>
</organism>
<protein>
    <submittedName>
        <fullName evidence="1">Uncharacterized protein</fullName>
    </submittedName>
</protein>
<dbReference type="OrthoDB" id="3258358at2759"/>
<keyword evidence="2" id="KW-1185">Reference proteome</keyword>
<accession>A0A1B7MH26</accession>
<proteinExistence type="predicted"/>
<evidence type="ECO:0000313" key="1">
    <source>
        <dbReference type="EMBL" id="OAX31888.1"/>
    </source>
</evidence>
<evidence type="ECO:0000313" key="2">
    <source>
        <dbReference type="Proteomes" id="UP000092154"/>
    </source>
</evidence>
<gene>
    <name evidence="1" type="ORF">K503DRAFT_702980</name>
</gene>
<name>A0A1B7MH26_9AGAM</name>
<dbReference type="AlphaFoldDB" id="A0A1B7MH26"/>
<dbReference type="EMBL" id="KV449196">
    <property type="protein sequence ID" value="OAX31888.1"/>
    <property type="molecule type" value="Genomic_DNA"/>
</dbReference>
<reference evidence="1 2" key="1">
    <citation type="submission" date="2016-06" db="EMBL/GenBank/DDBJ databases">
        <title>Comparative genomics of the ectomycorrhizal sister species Rhizopogon vinicolor and Rhizopogon vesiculosus (Basidiomycota: Boletales) reveals a divergence of the mating type B locus.</title>
        <authorList>
            <consortium name="DOE Joint Genome Institute"/>
            <person name="Mujic A.B."/>
            <person name="Kuo A."/>
            <person name="Tritt A."/>
            <person name="Lipzen A."/>
            <person name="Chen C."/>
            <person name="Johnson J."/>
            <person name="Sharma A."/>
            <person name="Barry K."/>
            <person name="Grigoriev I.V."/>
            <person name="Spatafora J.W."/>
        </authorList>
    </citation>
    <scope>NUCLEOTIDE SEQUENCE [LARGE SCALE GENOMIC DNA]</scope>
    <source>
        <strain evidence="1 2">AM-OR11-026</strain>
    </source>
</reference>
<sequence>WLVTNHKISKRDCNKYFWQGLPARARCEILQRLEITDPKFKRDEPADFEKVVEAGHYVFSDEAFDAEYNDPITLRINSIRDRHTPSAVTSNRRNHE</sequence>
<dbReference type="InParanoid" id="A0A1B7MH26"/>
<feature type="non-terminal residue" evidence="1">
    <location>
        <position position="1"/>
    </location>
</feature>